<evidence type="ECO:0000313" key="2">
    <source>
        <dbReference type="EMBL" id="SDD63666.1"/>
    </source>
</evidence>
<proteinExistence type="predicted"/>
<name>A0A1G6WF23_9BACI</name>
<dbReference type="PANTHER" id="PTHR43415:SF3">
    <property type="entry name" value="GNAT-FAMILY ACETYLTRANSFERASE"/>
    <property type="match status" value="1"/>
</dbReference>
<sequence length="159" mass="18328">MTMYKIVSMTQSQAELIVNHWKYKGIYAFYNMDQDKEDMVEFLNPKARVGKVFAVKKAEELVGFCEIASNHGEAEIGFGMRPDLTGKGYGQEFVAFLVDYIISVYEAKRIYLSVAVFNKRAITVYERIGFRCTESFKQETNGSLYPFVRMILEVKNLPK</sequence>
<evidence type="ECO:0000313" key="3">
    <source>
        <dbReference type="Proteomes" id="UP000198666"/>
    </source>
</evidence>
<keyword evidence="2" id="KW-0808">Transferase</keyword>
<dbReference type="Proteomes" id="UP000198666">
    <property type="component" value="Unassembled WGS sequence"/>
</dbReference>
<reference evidence="3" key="1">
    <citation type="submission" date="2016-10" db="EMBL/GenBank/DDBJ databases">
        <authorList>
            <person name="Varghese N."/>
            <person name="Submissions S."/>
        </authorList>
    </citation>
    <scope>NUCLEOTIDE SEQUENCE [LARGE SCALE GENOMIC DNA]</scope>
    <source>
        <strain evidence="3">DSM 21620</strain>
    </source>
</reference>
<dbReference type="PANTHER" id="PTHR43415">
    <property type="entry name" value="SPERMIDINE N(1)-ACETYLTRANSFERASE"/>
    <property type="match status" value="1"/>
</dbReference>
<accession>A0A1G6WF23</accession>
<dbReference type="STRING" id="361279.SAMN05421663_1165"/>
<protein>
    <submittedName>
        <fullName evidence="2">Ribosomal-protein-alanine N-acetyltransferase</fullName>
    </submittedName>
</protein>
<dbReference type="SUPFAM" id="SSF55729">
    <property type="entry name" value="Acyl-CoA N-acyltransferases (Nat)"/>
    <property type="match status" value="1"/>
</dbReference>
<feature type="domain" description="N-acetyltransferase" evidence="1">
    <location>
        <begin position="4"/>
        <end position="155"/>
    </location>
</feature>
<dbReference type="InterPro" id="IPR000182">
    <property type="entry name" value="GNAT_dom"/>
</dbReference>
<dbReference type="GO" id="GO:0016747">
    <property type="term" value="F:acyltransferase activity, transferring groups other than amino-acyl groups"/>
    <property type="evidence" value="ECO:0007669"/>
    <property type="project" value="InterPro"/>
</dbReference>
<dbReference type="EMBL" id="FMZB01000016">
    <property type="protein sequence ID" value="SDD63666.1"/>
    <property type="molecule type" value="Genomic_DNA"/>
</dbReference>
<keyword evidence="3" id="KW-1185">Reference proteome</keyword>
<dbReference type="RefSeq" id="WP_170829767.1">
    <property type="nucleotide sequence ID" value="NZ_FMZB01000016.1"/>
</dbReference>
<evidence type="ECO:0000259" key="1">
    <source>
        <dbReference type="PROSITE" id="PS51186"/>
    </source>
</evidence>
<organism evidence="2 3">
    <name type="scientific">Terribacillus halophilus</name>
    <dbReference type="NCBI Taxonomy" id="361279"/>
    <lineage>
        <taxon>Bacteria</taxon>
        <taxon>Bacillati</taxon>
        <taxon>Bacillota</taxon>
        <taxon>Bacilli</taxon>
        <taxon>Bacillales</taxon>
        <taxon>Bacillaceae</taxon>
        <taxon>Terribacillus</taxon>
    </lineage>
</organism>
<dbReference type="InterPro" id="IPR016181">
    <property type="entry name" value="Acyl_CoA_acyltransferase"/>
</dbReference>
<gene>
    <name evidence="2" type="ORF">SAMN05421663_1165</name>
</gene>
<dbReference type="AlphaFoldDB" id="A0A1G6WF23"/>
<dbReference type="Gene3D" id="3.40.630.30">
    <property type="match status" value="1"/>
</dbReference>
<dbReference type="PROSITE" id="PS51186">
    <property type="entry name" value="GNAT"/>
    <property type="match status" value="1"/>
</dbReference>
<dbReference type="Pfam" id="PF13302">
    <property type="entry name" value="Acetyltransf_3"/>
    <property type="match status" value="1"/>
</dbReference>